<keyword evidence="3" id="KW-1185">Reference proteome</keyword>
<dbReference type="OrthoDB" id="8084719at2"/>
<organism evidence="2 3">
    <name type="scientific">Lichenibacterium ramalinae</name>
    <dbReference type="NCBI Taxonomy" id="2316527"/>
    <lineage>
        <taxon>Bacteria</taxon>
        <taxon>Pseudomonadati</taxon>
        <taxon>Pseudomonadota</taxon>
        <taxon>Alphaproteobacteria</taxon>
        <taxon>Hyphomicrobiales</taxon>
        <taxon>Lichenihabitantaceae</taxon>
        <taxon>Lichenibacterium</taxon>
    </lineage>
</organism>
<feature type="region of interest" description="Disordered" evidence="1">
    <location>
        <begin position="289"/>
        <end position="338"/>
    </location>
</feature>
<comment type="caution">
    <text evidence="2">The sequence shown here is derived from an EMBL/GenBank/DDBJ whole genome shotgun (WGS) entry which is preliminary data.</text>
</comment>
<dbReference type="AlphaFoldDB" id="A0A4Q2RCI6"/>
<gene>
    <name evidence="2" type="ORF">D3272_18915</name>
</gene>
<reference evidence="2 3" key="1">
    <citation type="submission" date="2018-09" db="EMBL/GenBank/DDBJ databases">
        <authorList>
            <person name="Grouzdev D.S."/>
            <person name="Krutkina M.S."/>
        </authorList>
    </citation>
    <scope>NUCLEOTIDE SEQUENCE [LARGE SCALE GENOMIC DNA]</scope>
    <source>
        <strain evidence="2 3">RmlP001</strain>
    </source>
</reference>
<evidence type="ECO:0000256" key="1">
    <source>
        <dbReference type="SAM" id="MobiDB-lite"/>
    </source>
</evidence>
<dbReference type="Proteomes" id="UP000289411">
    <property type="component" value="Unassembled WGS sequence"/>
</dbReference>
<evidence type="ECO:0000313" key="2">
    <source>
        <dbReference type="EMBL" id="RYB02784.1"/>
    </source>
</evidence>
<feature type="compositionally biased region" description="Low complexity" evidence="1">
    <location>
        <begin position="296"/>
        <end position="324"/>
    </location>
</feature>
<proteinExistence type="predicted"/>
<protein>
    <recommendedName>
        <fullName evidence="4">General secretion pathway protein GspK</fullName>
    </recommendedName>
</protein>
<reference evidence="2 3" key="2">
    <citation type="submission" date="2019-02" db="EMBL/GenBank/DDBJ databases">
        <title>'Lichenibacterium ramalinii' gen. nov. sp. nov., 'Lichenibacterium minor' gen. nov. sp. nov.</title>
        <authorList>
            <person name="Pankratov T."/>
        </authorList>
    </citation>
    <scope>NUCLEOTIDE SEQUENCE [LARGE SCALE GENOMIC DNA]</scope>
    <source>
        <strain evidence="2 3">RmlP001</strain>
    </source>
</reference>
<sequence length="338" mass="34130">MRDGRRGAALFIVLVFSAFLAGLAAVATRTATSGARAAAAFADGVRADELGRGAGAALAYRLATGDAAARRGGAVALRLPGADVTIDYLSESARVDANLAPVALLAALAGAAGADPAEAEALEARVTRFRAEAAARAAPPPAADGGDASPAGGLAALRAAVDALGPARKPPPTAQPAAIHDTAEVAQAWGLSDALARRLLPLLTVSNGTATVDPVLAGRTVVLALVGGDERADDYLQRRHQGFADKDSALALLPVPSRDFVAFKDVASVRAVARVRLADRFERRYEMILAPPPGPAAGTPAPGAGATPDASPAGQDQGQAQGQGRRPVPVVVAWRKLP</sequence>
<dbReference type="EMBL" id="QYBC01000017">
    <property type="protein sequence ID" value="RYB02784.1"/>
    <property type="molecule type" value="Genomic_DNA"/>
</dbReference>
<dbReference type="RefSeq" id="WP_129220783.1">
    <property type="nucleotide sequence ID" value="NZ_QYBC01000017.1"/>
</dbReference>
<evidence type="ECO:0000313" key="3">
    <source>
        <dbReference type="Proteomes" id="UP000289411"/>
    </source>
</evidence>
<name>A0A4Q2RCI6_9HYPH</name>
<accession>A0A4Q2RCI6</accession>
<evidence type="ECO:0008006" key="4">
    <source>
        <dbReference type="Google" id="ProtNLM"/>
    </source>
</evidence>